<accession>A0A849AAP6</accession>
<sequence length="198" mass="21754">MSRANNWLSMAGKVFSLIKDTVNKRGRAGGDPGDRRPPQRPGPRRSPAPSGGNVDERLSPGREGNERTVEVDASQISAVRMTYQPNPDGNPDPGEVVWTWVPFEENDGRGKDRPVLIVAAEAAGTVLGVQLTSKRHEEYLPVGTGGWDDERRQSYADPTRVIRIYASGMRREGTALAQDRFVVVAAELQRRYGWSNAG</sequence>
<feature type="compositionally biased region" description="Basic and acidic residues" evidence="1">
    <location>
        <begin position="54"/>
        <end position="70"/>
    </location>
</feature>
<feature type="region of interest" description="Disordered" evidence="1">
    <location>
        <begin position="19"/>
        <end position="72"/>
    </location>
</feature>
<dbReference type="Proteomes" id="UP000562984">
    <property type="component" value="Unassembled WGS sequence"/>
</dbReference>
<dbReference type="Pfam" id="PF02452">
    <property type="entry name" value="PemK_toxin"/>
    <property type="match status" value="1"/>
</dbReference>
<dbReference type="EMBL" id="JABEND010000005">
    <property type="protein sequence ID" value="NNG36208.1"/>
    <property type="molecule type" value="Genomic_DNA"/>
</dbReference>
<dbReference type="AlphaFoldDB" id="A0A849AAP6"/>
<proteinExistence type="predicted"/>
<keyword evidence="3" id="KW-1185">Reference proteome</keyword>
<evidence type="ECO:0000256" key="1">
    <source>
        <dbReference type="SAM" id="MobiDB-lite"/>
    </source>
</evidence>
<dbReference type="GO" id="GO:0003677">
    <property type="term" value="F:DNA binding"/>
    <property type="evidence" value="ECO:0007669"/>
    <property type="project" value="InterPro"/>
</dbReference>
<organism evidence="2 3">
    <name type="scientific">Nakamurella aerolata</name>
    <dbReference type="NCBI Taxonomy" id="1656892"/>
    <lineage>
        <taxon>Bacteria</taxon>
        <taxon>Bacillati</taxon>
        <taxon>Actinomycetota</taxon>
        <taxon>Actinomycetes</taxon>
        <taxon>Nakamurellales</taxon>
        <taxon>Nakamurellaceae</taxon>
        <taxon>Nakamurella</taxon>
    </lineage>
</organism>
<protein>
    <submittedName>
        <fullName evidence="2">Type II toxin-antitoxin system PemK/MazF family toxin</fullName>
    </submittedName>
</protein>
<evidence type="ECO:0000313" key="2">
    <source>
        <dbReference type="EMBL" id="NNG36208.1"/>
    </source>
</evidence>
<dbReference type="InterPro" id="IPR003477">
    <property type="entry name" value="PemK-like"/>
</dbReference>
<evidence type="ECO:0000313" key="3">
    <source>
        <dbReference type="Proteomes" id="UP000562984"/>
    </source>
</evidence>
<name>A0A849AAP6_9ACTN</name>
<reference evidence="2 3" key="1">
    <citation type="submission" date="2020-05" db="EMBL/GenBank/DDBJ databases">
        <title>Nakamurella sp. DB0629 isolated from air conditioner.</title>
        <authorList>
            <person name="Kim D.H."/>
            <person name="Kim D.-U."/>
        </authorList>
    </citation>
    <scope>NUCLEOTIDE SEQUENCE [LARGE SCALE GENOMIC DNA]</scope>
    <source>
        <strain evidence="2 3">DB0629</strain>
    </source>
</reference>
<comment type="caution">
    <text evidence="2">The sequence shown here is derived from an EMBL/GenBank/DDBJ whole genome shotgun (WGS) entry which is preliminary data.</text>
</comment>
<dbReference type="RefSeq" id="WP_171199881.1">
    <property type="nucleotide sequence ID" value="NZ_JABEND010000005.1"/>
</dbReference>
<gene>
    <name evidence="2" type="ORF">HKD39_10875</name>
</gene>
<dbReference type="SUPFAM" id="SSF50118">
    <property type="entry name" value="Cell growth inhibitor/plasmid maintenance toxic component"/>
    <property type="match status" value="1"/>
</dbReference>